<dbReference type="AlphaFoldDB" id="A0A6S6XX92"/>
<name>A0A6S6XX92_9PROT</name>
<dbReference type="PRINTS" id="PR00789">
    <property type="entry name" value="OSIALOPTASE"/>
</dbReference>
<dbReference type="EMBL" id="LR778301">
    <property type="protein sequence ID" value="CAB1370639.1"/>
    <property type="molecule type" value="Genomic_DNA"/>
</dbReference>
<comment type="cofactor">
    <cofactor evidence="8">
        <name>Fe(2+)</name>
        <dbReference type="ChEBI" id="CHEBI:29033"/>
    </cofactor>
    <text evidence="8">Binds 1 Fe(2+) ion per subunit.</text>
</comment>
<dbReference type="EC" id="2.3.1.234" evidence="8"/>
<evidence type="ECO:0000259" key="9">
    <source>
        <dbReference type="Pfam" id="PF00814"/>
    </source>
</evidence>
<dbReference type="OrthoDB" id="9806197at2"/>
<keyword evidence="3 8" id="KW-0819">tRNA processing</keyword>
<evidence type="ECO:0000256" key="8">
    <source>
        <dbReference type="HAMAP-Rule" id="MF_01445"/>
    </source>
</evidence>
<sequence>MLVLGIESSCDETGLALYDTSRGLLAHAVHSQIAMHEEYGGVVPELASRDHIRRLIPLLERVLAEAGAGRSDIDAIAYTAGPGLAGALLVGSGFAEALAFALTVPALPVHHLEGHMLSPLLSADPPRFPFIALLVSGGHTQLMRVAGVGAYELLGESLDDAAGEAFDKTAKLLGLGYPGGPALSVLAREGTPGRCKLPRPMLHSGDLDFSFSGLKTAVLTAVRARELSPSERADLAAEFQEAVTEVLVTKALAAVRQQGLDTLVVAGGVGANQRLRQRLDAGAQKARIRVHYPELELCTDNGAMIAFCGARRLQLGQRPEGGGAFAVRPRWPLAELACP</sequence>
<dbReference type="PANTHER" id="PTHR11735">
    <property type="entry name" value="TRNA N6-ADENOSINE THREONYLCARBAMOYLTRANSFERASE"/>
    <property type="match status" value="1"/>
</dbReference>
<evidence type="ECO:0000256" key="2">
    <source>
        <dbReference type="ARBA" id="ARBA00022679"/>
    </source>
</evidence>
<comment type="similarity">
    <text evidence="8">Belongs to the KAE1 / TsaD family.</text>
</comment>
<dbReference type="InterPro" id="IPR017861">
    <property type="entry name" value="KAE1/TsaD"/>
</dbReference>
<dbReference type="GO" id="GO:0016787">
    <property type="term" value="F:hydrolase activity"/>
    <property type="evidence" value="ECO:0007669"/>
    <property type="project" value="UniProtKB-KW"/>
</dbReference>
<dbReference type="CDD" id="cd24133">
    <property type="entry name" value="ASKHA_NBD_TsaD_bac"/>
    <property type="match status" value="1"/>
</dbReference>
<dbReference type="InterPro" id="IPR000905">
    <property type="entry name" value="Gcp-like_dom"/>
</dbReference>
<evidence type="ECO:0000256" key="3">
    <source>
        <dbReference type="ARBA" id="ARBA00022694"/>
    </source>
</evidence>
<dbReference type="SUPFAM" id="SSF53067">
    <property type="entry name" value="Actin-like ATPase domain"/>
    <property type="match status" value="2"/>
</dbReference>
<keyword evidence="2 8" id="KW-0808">Transferase</keyword>
<feature type="binding site" evidence="8">
    <location>
        <position position="180"/>
    </location>
    <ligand>
        <name>substrate</name>
    </ligand>
</feature>
<keyword evidence="6 8" id="KW-0012">Acyltransferase</keyword>
<keyword evidence="4 8" id="KW-0479">Metal-binding</keyword>
<feature type="binding site" evidence="8">
    <location>
        <position position="115"/>
    </location>
    <ligand>
        <name>Fe cation</name>
        <dbReference type="ChEBI" id="CHEBI:24875"/>
    </ligand>
</feature>
<protein>
    <recommendedName>
        <fullName evidence="8">tRNA N6-adenosine threonylcarbamoyltransferase</fullName>
        <ecNumber evidence="8">2.3.1.234</ecNumber>
    </recommendedName>
    <alternativeName>
        <fullName evidence="8">N6-L-threonylcarbamoyladenine synthase</fullName>
        <shortName evidence="8">t(6)A synthase</shortName>
    </alternativeName>
    <alternativeName>
        <fullName evidence="8">t(6)A37 threonylcarbamoyladenosine biosynthesis protein TsaD</fullName>
    </alternativeName>
    <alternativeName>
        <fullName evidence="8">tRNA threonylcarbamoyladenosine biosynthesis protein TsaD</fullName>
    </alternativeName>
</protein>
<feature type="domain" description="Gcp-like" evidence="9">
    <location>
        <begin position="24"/>
        <end position="307"/>
    </location>
</feature>
<dbReference type="PANTHER" id="PTHR11735:SF6">
    <property type="entry name" value="TRNA N6-ADENOSINE THREONYLCARBAMOYLTRANSFERASE, MITOCHONDRIAL"/>
    <property type="match status" value="1"/>
</dbReference>
<comment type="subcellular location">
    <subcellularLocation>
        <location evidence="8">Cytoplasm</location>
    </subcellularLocation>
</comment>
<dbReference type="Pfam" id="PF00814">
    <property type="entry name" value="TsaD"/>
    <property type="match status" value="1"/>
</dbReference>
<comment type="caution">
    <text evidence="8">Lacks conserved residue(s) required for the propagation of feature annotation.</text>
</comment>
<dbReference type="FunFam" id="3.30.420.40:FF:000040">
    <property type="entry name" value="tRNA N6-adenosine threonylcarbamoyltransferase"/>
    <property type="match status" value="1"/>
</dbReference>
<dbReference type="GO" id="GO:0005506">
    <property type="term" value="F:iron ion binding"/>
    <property type="evidence" value="ECO:0007669"/>
    <property type="project" value="UniProtKB-UniRule"/>
</dbReference>
<evidence type="ECO:0000256" key="6">
    <source>
        <dbReference type="ARBA" id="ARBA00023315"/>
    </source>
</evidence>
<evidence type="ECO:0000256" key="1">
    <source>
        <dbReference type="ARBA" id="ARBA00022490"/>
    </source>
</evidence>
<proteinExistence type="inferred from homology"/>
<keyword evidence="10" id="KW-0378">Hydrolase</keyword>
<feature type="binding site" evidence="8">
    <location>
        <position position="111"/>
    </location>
    <ligand>
        <name>Fe cation</name>
        <dbReference type="ChEBI" id="CHEBI:24875"/>
    </ligand>
</feature>
<evidence type="ECO:0000256" key="5">
    <source>
        <dbReference type="ARBA" id="ARBA00023004"/>
    </source>
</evidence>
<dbReference type="NCBIfam" id="TIGR00329">
    <property type="entry name" value="gcp_kae1"/>
    <property type="match status" value="1"/>
</dbReference>
<dbReference type="GO" id="GO:0061711">
    <property type="term" value="F:tRNA N(6)-L-threonylcarbamoyladenine synthase activity"/>
    <property type="evidence" value="ECO:0007669"/>
    <property type="project" value="UniProtKB-EC"/>
</dbReference>
<keyword evidence="11" id="KW-1185">Reference proteome</keyword>
<dbReference type="GO" id="GO:0002949">
    <property type="term" value="P:tRNA threonylcarbamoyladenosine modification"/>
    <property type="evidence" value="ECO:0007669"/>
    <property type="project" value="UniProtKB-UniRule"/>
</dbReference>
<dbReference type="Gene3D" id="3.30.420.40">
    <property type="match status" value="2"/>
</dbReference>
<feature type="binding site" evidence="8">
    <location>
        <position position="300"/>
    </location>
    <ligand>
        <name>Fe cation</name>
        <dbReference type="ChEBI" id="CHEBI:24875"/>
    </ligand>
</feature>
<dbReference type="Proteomes" id="UP000515733">
    <property type="component" value="Chromosome"/>
</dbReference>
<dbReference type="HAMAP" id="MF_01445">
    <property type="entry name" value="TsaD"/>
    <property type="match status" value="1"/>
</dbReference>
<feature type="binding site" evidence="8">
    <location>
        <position position="272"/>
    </location>
    <ligand>
        <name>substrate</name>
    </ligand>
</feature>
<dbReference type="RefSeq" id="WP_145769380.1">
    <property type="nucleotide sequence ID" value="NZ_LR778301.1"/>
</dbReference>
<evidence type="ECO:0000256" key="4">
    <source>
        <dbReference type="ARBA" id="ARBA00022723"/>
    </source>
</evidence>
<feature type="binding site" evidence="8">
    <location>
        <position position="167"/>
    </location>
    <ligand>
        <name>substrate</name>
    </ligand>
</feature>
<comment type="function">
    <text evidence="8">Required for the formation of a threonylcarbamoyl group on adenosine at position 37 (t(6)A37) in tRNAs that read codons beginning with adenine. Is involved in the transfer of the threonylcarbamoyl moiety of threonylcarbamoyl-AMP (TC-AMP) to the N6 group of A37, together with TsaE and TsaB. TsaD likely plays a direct catalytic role in this reaction.</text>
</comment>
<organism evidence="10 11">
    <name type="scientific">Denitratisoma oestradiolicum</name>
    <dbReference type="NCBI Taxonomy" id="311182"/>
    <lineage>
        <taxon>Bacteria</taxon>
        <taxon>Pseudomonadati</taxon>
        <taxon>Pseudomonadota</taxon>
        <taxon>Betaproteobacteria</taxon>
        <taxon>Nitrosomonadales</taxon>
        <taxon>Sterolibacteriaceae</taxon>
        <taxon>Denitratisoma</taxon>
    </lineage>
</organism>
<dbReference type="KEGG" id="doe:DENOEST_3485"/>
<dbReference type="GO" id="GO:0005737">
    <property type="term" value="C:cytoplasm"/>
    <property type="evidence" value="ECO:0007669"/>
    <property type="project" value="UniProtKB-SubCell"/>
</dbReference>
<reference evidence="10 11" key="1">
    <citation type="submission" date="2020-03" db="EMBL/GenBank/DDBJ databases">
        <authorList>
            <consortium name="Genoscope - CEA"/>
            <person name="William W."/>
        </authorList>
    </citation>
    <scope>NUCLEOTIDE SEQUENCE [LARGE SCALE GENOMIC DNA]</scope>
    <source>
        <strain evidence="11">DSM 16959</strain>
    </source>
</reference>
<evidence type="ECO:0000256" key="7">
    <source>
        <dbReference type="ARBA" id="ARBA00048117"/>
    </source>
</evidence>
<dbReference type="NCBIfam" id="TIGR03723">
    <property type="entry name" value="T6A_TsaD_YgjD"/>
    <property type="match status" value="1"/>
</dbReference>
<keyword evidence="1 8" id="KW-0963">Cytoplasm</keyword>
<evidence type="ECO:0000313" key="11">
    <source>
        <dbReference type="Proteomes" id="UP000515733"/>
    </source>
</evidence>
<evidence type="ECO:0000313" key="10">
    <source>
        <dbReference type="EMBL" id="CAB1370639.1"/>
    </source>
</evidence>
<accession>A0A6S6XX92</accession>
<dbReference type="InterPro" id="IPR043129">
    <property type="entry name" value="ATPase_NBD"/>
</dbReference>
<dbReference type="InterPro" id="IPR022450">
    <property type="entry name" value="TsaD"/>
</dbReference>
<comment type="catalytic activity">
    <reaction evidence="7 8">
        <text>L-threonylcarbamoyladenylate + adenosine(37) in tRNA = N(6)-L-threonylcarbamoyladenosine(37) in tRNA + AMP + H(+)</text>
        <dbReference type="Rhea" id="RHEA:37059"/>
        <dbReference type="Rhea" id="RHEA-COMP:10162"/>
        <dbReference type="Rhea" id="RHEA-COMP:10163"/>
        <dbReference type="ChEBI" id="CHEBI:15378"/>
        <dbReference type="ChEBI" id="CHEBI:73682"/>
        <dbReference type="ChEBI" id="CHEBI:74411"/>
        <dbReference type="ChEBI" id="CHEBI:74418"/>
        <dbReference type="ChEBI" id="CHEBI:456215"/>
        <dbReference type="EC" id="2.3.1.234"/>
    </reaction>
</comment>
<gene>
    <name evidence="8" type="primary">tsaD</name>
    <name evidence="10" type="ORF">DENOEST_3485</name>
</gene>
<feature type="binding site" evidence="8">
    <location>
        <begin position="134"/>
        <end position="138"/>
    </location>
    <ligand>
        <name>substrate</name>
    </ligand>
</feature>
<keyword evidence="5 8" id="KW-0408">Iron</keyword>